<sequence>MIVEVKVRLRSGILDPQGKAIHHALLSLGHNSVSDVSVGKIITLNINSDDKEKVRQEVTEMCESLLANVVIEDYEILL</sequence>
<comment type="similarity">
    <text evidence="6">Belongs to the PurS family.</text>
</comment>
<dbReference type="PANTHER" id="PTHR34696:SF1">
    <property type="entry name" value="PHOSPHORIBOSYLFORMYLGLYCINAMIDINE SYNTHASE SUBUNIT PURS"/>
    <property type="match status" value="1"/>
</dbReference>
<evidence type="ECO:0000256" key="4">
    <source>
        <dbReference type="ARBA" id="ARBA00022755"/>
    </source>
</evidence>
<comment type="caution">
    <text evidence="7">The sequence shown here is derived from an EMBL/GenBank/DDBJ whole genome shotgun (WGS) entry which is preliminary data.</text>
</comment>
<comment type="subunit">
    <text evidence="6">Part of the FGAM synthase complex composed of 1 PurL, 1 PurQ and 2 PurS subunits.</text>
</comment>
<protein>
    <recommendedName>
        <fullName evidence="6">Phosphoribosylformylglycinamidine synthase subunit PurS</fullName>
        <shortName evidence="6">FGAM synthase</shortName>
        <ecNumber evidence="6">6.3.5.3</ecNumber>
    </recommendedName>
    <alternativeName>
        <fullName evidence="6">Formylglycinamide ribonucleotide amidotransferase subunit III</fullName>
        <shortName evidence="6">FGAR amidotransferase III</shortName>
        <shortName evidence="6">FGAR-AT III</shortName>
    </alternativeName>
    <alternativeName>
        <fullName evidence="6">Phosphoribosylformylglycinamidine synthase subunit III</fullName>
    </alternativeName>
</protein>
<dbReference type="RefSeq" id="WP_271021283.1">
    <property type="nucleotide sequence ID" value="NZ_JAQHXR010000002.1"/>
</dbReference>
<evidence type="ECO:0000256" key="1">
    <source>
        <dbReference type="ARBA" id="ARBA00022490"/>
    </source>
</evidence>
<keyword evidence="3 6" id="KW-0547">Nucleotide-binding</keyword>
<keyword evidence="2 6" id="KW-0436">Ligase</keyword>
<comment type="catalytic activity">
    <reaction evidence="6">
        <text>N(2)-formyl-N(1)-(5-phospho-beta-D-ribosyl)glycinamide + L-glutamine + ATP + H2O = 2-formamido-N(1)-(5-O-phospho-beta-D-ribosyl)acetamidine + L-glutamate + ADP + phosphate + H(+)</text>
        <dbReference type="Rhea" id="RHEA:17129"/>
        <dbReference type="ChEBI" id="CHEBI:15377"/>
        <dbReference type="ChEBI" id="CHEBI:15378"/>
        <dbReference type="ChEBI" id="CHEBI:29985"/>
        <dbReference type="ChEBI" id="CHEBI:30616"/>
        <dbReference type="ChEBI" id="CHEBI:43474"/>
        <dbReference type="ChEBI" id="CHEBI:58359"/>
        <dbReference type="ChEBI" id="CHEBI:147286"/>
        <dbReference type="ChEBI" id="CHEBI:147287"/>
        <dbReference type="ChEBI" id="CHEBI:456216"/>
        <dbReference type="EC" id="6.3.5.3"/>
    </reaction>
</comment>
<dbReference type="Proteomes" id="UP001210261">
    <property type="component" value="Unassembled WGS sequence"/>
</dbReference>
<dbReference type="NCBIfam" id="TIGR00302">
    <property type="entry name" value="phosphoribosylformylglycinamidine synthase subunit PurS"/>
    <property type="match status" value="1"/>
</dbReference>
<evidence type="ECO:0000256" key="3">
    <source>
        <dbReference type="ARBA" id="ARBA00022741"/>
    </source>
</evidence>
<name>A0ABT4VE56_9HELI</name>
<dbReference type="Gene3D" id="3.30.1280.10">
    <property type="entry name" value="Phosphoribosylformylglycinamidine synthase subunit PurS"/>
    <property type="match status" value="1"/>
</dbReference>
<comment type="subcellular location">
    <subcellularLocation>
        <location evidence="6">Cytoplasm</location>
    </subcellularLocation>
</comment>
<keyword evidence="8" id="KW-1185">Reference proteome</keyword>
<dbReference type="Pfam" id="PF02700">
    <property type="entry name" value="PurS"/>
    <property type="match status" value="1"/>
</dbReference>
<dbReference type="EC" id="6.3.5.3" evidence="6"/>
<dbReference type="SUPFAM" id="SSF82697">
    <property type="entry name" value="PurS-like"/>
    <property type="match status" value="1"/>
</dbReference>
<dbReference type="InterPro" id="IPR036604">
    <property type="entry name" value="PurS-like_sf"/>
</dbReference>
<organism evidence="7 8">
    <name type="scientific">Helicobacter ibis</name>
    <dbReference type="NCBI Taxonomy" id="2962633"/>
    <lineage>
        <taxon>Bacteria</taxon>
        <taxon>Pseudomonadati</taxon>
        <taxon>Campylobacterota</taxon>
        <taxon>Epsilonproteobacteria</taxon>
        <taxon>Campylobacterales</taxon>
        <taxon>Helicobacteraceae</taxon>
        <taxon>Helicobacter</taxon>
    </lineage>
</organism>
<dbReference type="EMBL" id="JAQHXR010000002">
    <property type="protein sequence ID" value="MDA3968990.1"/>
    <property type="molecule type" value="Genomic_DNA"/>
</dbReference>
<evidence type="ECO:0000313" key="7">
    <source>
        <dbReference type="EMBL" id="MDA3968990.1"/>
    </source>
</evidence>
<keyword evidence="1 6" id="KW-0963">Cytoplasm</keyword>
<accession>A0ABT4VE56</accession>
<dbReference type="InterPro" id="IPR003850">
    <property type="entry name" value="PurS"/>
</dbReference>
<dbReference type="PANTHER" id="PTHR34696">
    <property type="entry name" value="PHOSPHORIBOSYLFORMYLGLYCINAMIDINE SYNTHASE SUBUNIT PURS"/>
    <property type="match status" value="1"/>
</dbReference>
<comment type="pathway">
    <text evidence="6">Purine metabolism; IMP biosynthesis via de novo pathway; 5-amino-1-(5-phospho-D-ribosyl)imidazole from N(2)-formyl-N(1)-(5-phospho-D-ribosyl)glycinamide: step 1/2.</text>
</comment>
<gene>
    <name evidence="6 7" type="primary">purS</name>
    <name evidence="7" type="ORF">PF021_04785</name>
</gene>
<evidence type="ECO:0000313" key="8">
    <source>
        <dbReference type="Proteomes" id="UP001210261"/>
    </source>
</evidence>
<evidence type="ECO:0000256" key="6">
    <source>
        <dbReference type="HAMAP-Rule" id="MF_01926"/>
    </source>
</evidence>
<evidence type="ECO:0000256" key="5">
    <source>
        <dbReference type="ARBA" id="ARBA00022840"/>
    </source>
</evidence>
<keyword evidence="4 6" id="KW-0658">Purine biosynthesis</keyword>
<dbReference type="HAMAP" id="MF_01926">
    <property type="entry name" value="PurS"/>
    <property type="match status" value="1"/>
</dbReference>
<keyword evidence="5 6" id="KW-0067">ATP-binding</keyword>
<proteinExistence type="inferred from homology"/>
<reference evidence="7 8" key="1">
    <citation type="submission" date="2023-01" db="EMBL/GenBank/DDBJ databases">
        <title>Description of Helicobacter ibis sp. nov. isolated from faecal droppings of black-faced ibis (Theristicus melanopis).</title>
        <authorList>
            <person name="Lopez-Cantillo M."/>
            <person name="Vidal-Veuthey B."/>
            <person name="Mella A."/>
            <person name="De La Haba R."/>
            <person name="Collado L."/>
        </authorList>
    </citation>
    <scope>NUCLEOTIDE SEQUENCE [LARGE SCALE GENOMIC DNA]</scope>
    <source>
        <strain evidence="7 8">A82</strain>
    </source>
</reference>
<dbReference type="NCBIfam" id="NF004630">
    <property type="entry name" value="PRK05974.1"/>
    <property type="match status" value="1"/>
</dbReference>
<evidence type="ECO:0000256" key="2">
    <source>
        <dbReference type="ARBA" id="ARBA00022598"/>
    </source>
</evidence>
<comment type="function">
    <text evidence="6">Part of the phosphoribosylformylglycinamidine synthase complex involved in the purines biosynthetic pathway. Catalyzes the ATP-dependent conversion of formylglycinamide ribonucleotide (FGAR) and glutamine to yield formylglycinamidine ribonucleotide (FGAM) and glutamate. The FGAM synthase complex is composed of three subunits. PurQ produces an ammonia molecule by converting glutamine to glutamate. PurL transfers the ammonia molecule to FGAR to form FGAM in an ATP-dependent manner. PurS interacts with PurQ and PurL and is thought to assist in the transfer of the ammonia molecule from PurQ to PurL.</text>
</comment>